<feature type="transmembrane region" description="Helical" evidence="6">
    <location>
        <begin position="917"/>
        <end position="936"/>
    </location>
</feature>
<evidence type="ECO:0000259" key="8">
    <source>
        <dbReference type="Pfam" id="PF01578"/>
    </source>
</evidence>
<evidence type="ECO:0000256" key="6">
    <source>
        <dbReference type="SAM" id="Phobius"/>
    </source>
</evidence>
<dbReference type="Pfam" id="PF01578">
    <property type="entry name" value="Cytochrom_C_asm"/>
    <property type="match status" value="1"/>
</dbReference>
<feature type="transmembrane region" description="Helical" evidence="6">
    <location>
        <begin position="834"/>
        <end position="853"/>
    </location>
</feature>
<feature type="transmembrane region" description="Helical" evidence="6">
    <location>
        <begin position="431"/>
        <end position="449"/>
    </location>
</feature>
<keyword evidence="7" id="KW-0732">Signal</keyword>
<dbReference type="Proteomes" id="UP001337305">
    <property type="component" value="Unassembled WGS sequence"/>
</dbReference>
<feature type="transmembrane region" description="Helical" evidence="6">
    <location>
        <begin position="956"/>
        <end position="974"/>
    </location>
</feature>
<feature type="transmembrane region" description="Helical" evidence="6">
    <location>
        <begin position="778"/>
        <end position="799"/>
    </location>
</feature>
<feature type="domain" description="Cytochrome c assembly protein" evidence="8">
    <location>
        <begin position="805"/>
        <end position="1009"/>
    </location>
</feature>
<protein>
    <submittedName>
        <fullName evidence="10">Cytochrome c biogenesis protein CcsA</fullName>
    </submittedName>
</protein>
<dbReference type="InterPro" id="IPR007816">
    <property type="entry name" value="ResB-like_domain"/>
</dbReference>
<dbReference type="InterPro" id="IPR002541">
    <property type="entry name" value="Cyt_c_assembly"/>
</dbReference>
<feature type="transmembrane region" description="Helical" evidence="6">
    <location>
        <begin position="78"/>
        <end position="98"/>
    </location>
</feature>
<reference evidence="10 11" key="1">
    <citation type="submission" date="2022-09" db="EMBL/GenBank/DDBJ databases">
        <title>Genome sequencing of Flavivirga sp. MEBiC05379.</title>
        <authorList>
            <person name="Oh H.-M."/>
            <person name="Kwon K.K."/>
            <person name="Park M.J."/>
            <person name="Yang S.-H."/>
        </authorList>
    </citation>
    <scope>NUCLEOTIDE SEQUENCE [LARGE SCALE GENOMIC DNA]</scope>
    <source>
        <strain evidence="10 11">MEBiC05379</strain>
    </source>
</reference>
<evidence type="ECO:0000256" key="3">
    <source>
        <dbReference type="ARBA" id="ARBA00022748"/>
    </source>
</evidence>
<dbReference type="RefSeq" id="WP_303308251.1">
    <property type="nucleotide sequence ID" value="NZ_JAODOP010000004.1"/>
</dbReference>
<gene>
    <name evidence="10" type="primary">ccsA</name>
    <name evidence="10" type="ORF">N1F79_22835</name>
</gene>
<keyword evidence="4 6" id="KW-1133">Transmembrane helix</keyword>
<feature type="transmembrane region" description="Helical" evidence="6">
    <location>
        <begin position="470"/>
        <end position="488"/>
    </location>
</feature>
<evidence type="ECO:0000256" key="1">
    <source>
        <dbReference type="ARBA" id="ARBA00004141"/>
    </source>
</evidence>
<feature type="transmembrane region" description="Helical" evidence="6">
    <location>
        <begin position="744"/>
        <end position="766"/>
    </location>
</feature>
<evidence type="ECO:0000259" key="9">
    <source>
        <dbReference type="Pfam" id="PF05140"/>
    </source>
</evidence>
<dbReference type="PANTHER" id="PTHR30071:SF1">
    <property type="entry name" value="CYTOCHROME B_B6 PROTEIN-RELATED"/>
    <property type="match status" value="1"/>
</dbReference>
<feature type="transmembrane region" description="Helical" evidence="6">
    <location>
        <begin position="811"/>
        <end position="827"/>
    </location>
</feature>
<dbReference type="EMBL" id="JAODOP010000004">
    <property type="protein sequence ID" value="MEF3835977.1"/>
    <property type="molecule type" value="Genomic_DNA"/>
</dbReference>
<feature type="transmembrane region" description="Helical" evidence="6">
    <location>
        <begin position="1017"/>
        <end position="1039"/>
    </location>
</feature>
<dbReference type="PANTHER" id="PTHR30071">
    <property type="entry name" value="HEME EXPORTER PROTEIN C"/>
    <property type="match status" value="1"/>
</dbReference>
<comment type="caution">
    <text evidence="10">The sequence shown here is derived from an EMBL/GenBank/DDBJ whole genome shotgun (WGS) entry which is preliminary data.</text>
</comment>
<name>A0ABU7Y193_9FLAO</name>
<feature type="chain" id="PRO_5046906312" evidence="7">
    <location>
        <begin position="27"/>
        <end position="1047"/>
    </location>
</feature>
<keyword evidence="3" id="KW-0201">Cytochrome c-type biogenesis</keyword>
<organism evidence="10 11">
    <name type="scientific">Flavivirga spongiicola</name>
    <dbReference type="NCBI Taxonomy" id="421621"/>
    <lineage>
        <taxon>Bacteria</taxon>
        <taxon>Pseudomonadati</taxon>
        <taxon>Bacteroidota</taxon>
        <taxon>Flavobacteriia</taxon>
        <taxon>Flavobacteriales</taxon>
        <taxon>Flavobacteriaceae</taxon>
        <taxon>Flavivirga</taxon>
    </lineage>
</organism>
<keyword evidence="2 6" id="KW-0812">Transmembrane</keyword>
<evidence type="ECO:0000256" key="2">
    <source>
        <dbReference type="ARBA" id="ARBA00022692"/>
    </source>
</evidence>
<accession>A0ABU7Y193</accession>
<dbReference type="InterPro" id="IPR045062">
    <property type="entry name" value="Cyt_c_biogenesis_CcsA/CcmC"/>
</dbReference>
<evidence type="ECO:0000313" key="10">
    <source>
        <dbReference type="EMBL" id="MEF3835977.1"/>
    </source>
</evidence>
<evidence type="ECO:0000256" key="4">
    <source>
        <dbReference type="ARBA" id="ARBA00022989"/>
    </source>
</evidence>
<feature type="transmembrane region" description="Helical" evidence="6">
    <location>
        <begin position="47"/>
        <end position="66"/>
    </location>
</feature>
<keyword evidence="11" id="KW-1185">Reference proteome</keyword>
<feature type="signal peptide" evidence="7">
    <location>
        <begin position="1"/>
        <end position="26"/>
    </location>
</feature>
<comment type="subcellular location">
    <subcellularLocation>
        <location evidence="1">Membrane</location>
        <topology evidence="1">Multi-pass membrane protein</topology>
    </subcellularLocation>
</comment>
<evidence type="ECO:0000256" key="5">
    <source>
        <dbReference type="ARBA" id="ARBA00023136"/>
    </source>
</evidence>
<evidence type="ECO:0000313" key="11">
    <source>
        <dbReference type="Proteomes" id="UP001337305"/>
    </source>
</evidence>
<keyword evidence="5 6" id="KW-0472">Membrane</keyword>
<dbReference type="Pfam" id="PF05140">
    <property type="entry name" value="ResB"/>
    <property type="match status" value="1"/>
</dbReference>
<proteinExistence type="predicted"/>
<feature type="transmembrane region" description="Helical" evidence="6">
    <location>
        <begin position="981"/>
        <end position="1005"/>
    </location>
</feature>
<sequence>MQKLYKFFSSSSLALLLLLIFAIAMASATFVENDFGTATAWVVIYDAWWFEVVLLGLAISFFANIFKYKLFQKEKWATLLFHVAFIIIILGAAITRYASYGGIMRIREGTSSNIIISDTNFLTTTITDGTNTKTIKEKLSFSPIHDNDFTLKTNFNDKPIIVSYNNFIADAVPEVVHDETLGEPLLEMVVTVGNGRNTVYLKKGEIEKIGEHQHEIGFNSNKKDIINILEKDGVFSIKTPHDLDFFIMSSQQAGKVVKDSLQAITLRTLYRDGDISFVPLVYHKKGKFQLKSVSEKLKDNDKAKDDALIVNVSVNGEEQPVNILYREGFLPTHHDIEINDTRVILSYGAGAIQTPFSIQLNDFQLERYPGSSSPSAYASEVTIIDNDTKTPFRIFMNNVLDYKGYRFFQASYDTDEKGTVLSVNHDRLGTFITYLGYLLMMLGMFFTLFGKTSRFKFINKKLKQLKKKTVITACFLLFGLTSIIAQTPTDSLTTVVERAIENQEIDKDHAAFFGRLLVQDLDGRIKPINTLASEFLRKISRKSKFTYPLAHKKIVFDANQTFLAMHMLPQIWQRVPIIKADFTKTGTLLESVPKGKNNLIAFTNLLDKKGDYLLTNQVEEANKKKPSERNEFDKEVLKIDERFNILYNVFIGNYLKIFPNKNDSNNTWFSYTHHFRDFPDEDAQFAKTIVSTYFKDITTKNYGRAHEKLLYIKKYQEVLGAEVIPTPERIEAELWYNKANINFWLFQVFFTLGFVLLILAIVKMFSKKKWIEILNNTFIILALISFLCFTGNILLRWYVAQHAPWSNGYEMLIFVAWVLVLCGLITFRKSDFSLPLSTLFSGALLFVSYLDWLSPEITNLMPVLKSYWLKIHVATIVSSYAPLALSAILGLMALLLSIFKTLKTKDIIEIKIKELTYINEIAMTIGLFVLAVGTFLGGVWANESWGRYWAWDPKETWALISIIVYAIVLHLRFIPKLNNRYVLNVASMFAFWSIIMTSFGVNYYLSGLHSYAAGDPLPIPTFVYVLAIFMIVVAVIAAIRNKGWQTV</sequence>
<evidence type="ECO:0000256" key="7">
    <source>
        <dbReference type="SAM" id="SignalP"/>
    </source>
</evidence>
<feature type="transmembrane region" description="Helical" evidence="6">
    <location>
        <begin position="873"/>
        <end position="896"/>
    </location>
</feature>
<feature type="domain" description="ResB-like" evidence="9">
    <location>
        <begin position="348"/>
        <end position="419"/>
    </location>
</feature>